<evidence type="ECO:0000256" key="1">
    <source>
        <dbReference type="SAM" id="MobiDB-lite"/>
    </source>
</evidence>
<feature type="compositionally biased region" description="Basic and acidic residues" evidence="1">
    <location>
        <begin position="23"/>
        <end position="32"/>
    </location>
</feature>
<organism evidence="2 3">
    <name type="scientific">Nocardiopsis tropica</name>
    <dbReference type="NCBI Taxonomy" id="109330"/>
    <lineage>
        <taxon>Bacteria</taxon>
        <taxon>Bacillati</taxon>
        <taxon>Actinomycetota</taxon>
        <taxon>Actinomycetes</taxon>
        <taxon>Streptosporangiales</taxon>
        <taxon>Nocardiopsidaceae</taxon>
        <taxon>Nocardiopsis</taxon>
    </lineage>
</organism>
<feature type="compositionally biased region" description="Pro residues" evidence="1">
    <location>
        <begin position="100"/>
        <end position="110"/>
    </location>
</feature>
<protein>
    <submittedName>
        <fullName evidence="2">Uncharacterized protein</fullName>
    </submittedName>
</protein>
<evidence type="ECO:0000313" key="2">
    <source>
        <dbReference type="EMBL" id="MES0832496.1"/>
    </source>
</evidence>
<name>A0ABV1ZMW6_9ACTN</name>
<feature type="compositionally biased region" description="Basic and acidic residues" evidence="1">
    <location>
        <begin position="1"/>
        <end position="15"/>
    </location>
</feature>
<keyword evidence="3" id="KW-1185">Reference proteome</keyword>
<feature type="compositionally biased region" description="Low complexity" evidence="1">
    <location>
        <begin position="111"/>
        <end position="120"/>
    </location>
</feature>
<evidence type="ECO:0000313" key="3">
    <source>
        <dbReference type="Proteomes" id="UP001432401"/>
    </source>
</evidence>
<gene>
    <name evidence="2" type="ORF">ABUK86_01800</name>
</gene>
<proteinExistence type="predicted"/>
<dbReference type="EMBL" id="JBEQNB010000001">
    <property type="protein sequence ID" value="MES0832496.1"/>
    <property type="molecule type" value="Genomic_DNA"/>
</dbReference>
<reference evidence="2 3" key="1">
    <citation type="submission" date="2024-06" db="EMBL/GenBank/DDBJ databases">
        <authorList>
            <person name="Bataeva Y.V."/>
            <person name="Grigorian L.N."/>
            <person name="Solomentsev V.I."/>
        </authorList>
    </citation>
    <scope>NUCLEOTIDE SEQUENCE [LARGE SCALE GENOMIC DNA]</scope>
    <source>
        <strain evidence="3">SCPM-O-B-12605 (RCAM04882)</strain>
    </source>
</reference>
<dbReference type="RefSeq" id="WP_352982302.1">
    <property type="nucleotide sequence ID" value="NZ_JBEQNA010000008.1"/>
</dbReference>
<feature type="region of interest" description="Disordered" evidence="1">
    <location>
        <begin position="1"/>
        <end position="156"/>
    </location>
</feature>
<feature type="compositionally biased region" description="Basic and acidic residues" evidence="1">
    <location>
        <begin position="136"/>
        <end position="145"/>
    </location>
</feature>
<comment type="caution">
    <text evidence="2">The sequence shown here is derived from an EMBL/GenBank/DDBJ whole genome shotgun (WGS) entry which is preliminary data.</text>
</comment>
<accession>A0ABV1ZMW6</accession>
<sequence>MREHDETAAPADRKQSGVRRTPRTQEREDAGRRTTPGTAGVQRPPAEEVPEQRRRSGVHADPARAAGPAPTAPPPPAPDTTPGAARAVAVDAEVSDPASAPSPPDAPAPAPAGSAAPSGPRGAEDPARRLGPRGMDPGDVRKRWQETQGGFVDDPRGTVREADVLAAEVADAVIAGIETRRAALRSAWSEGDGSDTESLRLALRDYRSFVEHLVDAGR</sequence>
<dbReference type="Proteomes" id="UP001432401">
    <property type="component" value="Unassembled WGS sequence"/>
</dbReference>
<feature type="compositionally biased region" description="Pro residues" evidence="1">
    <location>
        <begin position="70"/>
        <end position="79"/>
    </location>
</feature>